<comment type="caution">
    <text evidence="1">The sequence shown here is derived from an EMBL/GenBank/DDBJ whole genome shotgun (WGS) entry which is preliminary data.</text>
</comment>
<evidence type="ECO:0000313" key="1">
    <source>
        <dbReference type="EMBL" id="RIB06965.1"/>
    </source>
</evidence>
<organism evidence="1 2">
    <name type="scientific">Gigaspora rosea</name>
    <dbReference type="NCBI Taxonomy" id="44941"/>
    <lineage>
        <taxon>Eukaryota</taxon>
        <taxon>Fungi</taxon>
        <taxon>Fungi incertae sedis</taxon>
        <taxon>Mucoromycota</taxon>
        <taxon>Glomeromycotina</taxon>
        <taxon>Glomeromycetes</taxon>
        <taxon>Diversisporales</taxon>
        <taxon>Gigasporaceae</taxon>
        <taxon>Gigaspora</taxon>
    </lineage>
</organism>
<name>A0A397U9H8_9GLOM</name>
<sequence>MDNNTFLLASQYTTNNASWSLLTIQLPNDYAVYDNLFIKETIPPINANVSSSMTTLNITLITNAILSTGNITIYKDSDNSIRQRVSTTMNKFYNNFVKNFNGDPLKGIHDGIWILKTAEVVMGSVRLTIDASKTFLACSENNKSKYINNLLNEIANKVPINSFCLKSNKSNNYRFHKVSDDKIVIQFA</sequence>
<accession>A0A397U9H8</accession>
<evidence type="ECO:0000313" key="2">
    <source>
        <dbReference type="Proteomes" id="UP000266673"/>
    </source>
</evidence>
<protein>
    <submittedName>
        <fullName evidence="1">Uncharacterized protein</fullName>
    </submittedName>
</protein>
<proteinExistence type="predicted"/>
<reference evidence="1 2" key="1">
    <citation type="submission" date="2018-06" db="EMBL/GenBank/DDBJ databases">
        <title>Comparative genomics reveals the genomic features of Rhizophagus irregularis, R. cerebriforme, R. diaphanum and Gigaspora rosea, and their symbiotic lifestyle signature.</title>
        <authorList>
            <person name="Morin E."/>
            <person name="San Clemente H."/>
            <person name="Chen E.C.H."/>
            <person name="De La Providencia I."/>
            <person name="Hainaut M."/>
            <person name="Kuo A."/>
            <person name="Kohler A."/>
            <person name="Murat C."/>
            <person name="Tang N."/>
            <person name="Roy S."/>
            <person name="Loubradou J."/>
            <person name="Henrissat B."/>
            <person name="Grigoriev I.V."/>
            <person name="Corradi N."/>
            <person name="Roux C."/>
            <person name="Martin F.M."/>
        </authorList>
    </citation>
    <scope>NUCLEOTIDE SEQUENCE [LARGE SCALE GENOMIC DNA]</scope>
    <source>
        <strain evidence="1 2">DAOM 194757</strain>
    </source>
</reference>
<dbReference type="AlphaFoldDB" id="A0A397U9H8"/>
<dbReference type="STRING" id="44941.A0A397U9H8"/>
<keyword evidence="2" id="KW-1185">Reference proteome</keyword>
<gene>
    <name evidence="1" type="ORF">C2G38_2215715</name>
</gene>
<dbReference type="Proteomes" id="UP000266673">
    <property type="component" value="Unassembled WGS sequence"/>
</dbReference>
<dbReference type="EMBL" id="QKWP01001731">
    <property type="protein sequence ID" value="RIB06965.1"/>
    <property type="molecule type" value="Genomic_DNA"/>
</dbReference>